<evidence type="ECO:0000256" key="1">
    <source>
        <dbReference type="ARBA" id="ARBA00004123"/>
    </source>
</evidence>
<evidence type="ECO:0000259" key="6">
    <source>
        <dbReference type="Pfam" id="PF05182"/>
    </source>
</evidence>
<evidence type="ECO:0000256" key="5">
    <source>
        <dbReference type="SAM" id="MobiDB-lite"/>
    </source>
</evidence>
<evidence type="ECO:0000313" key="8">
    <source>
        <dbReference type="Proteomes" id="UP001565368"/>
    </source>
</evidence>
<evidence type="ECO:0000256" key="2">
    <source>
        <dbReference type="ARBA" id="ARBA00007459"/>
    </source>
</evidence>
<dbReference type="GeneID" id="95984485"/>
<feature type="compositionally biased region" description="Low complexity" evidence="5">
    <location>
        <begin position="422"/>
        <end position="431"/>
    </location>
</feature>
<feature type="domain" description="Pre-mRNA polyadenylation factor Fip1" evidence="6">
    <location>
        <begin position="228"/>
        <end position="271"/>
    </location>
</feature>
<proteinExistence type="inferred from homology"/>
<name>A0ABR3Q407_9TREE</name>
<feature type="region of interest" description="Disordered" evidence="5">
    <location>
        <begin position="349"/>
        <end position="641"/>
    </location>
</feature>
<gene>
    <name evidence="7" type="primary">FIP1</name>
    <name evidence="7" type="ORF">Q8F55_003442</name>
</gene>
<comment type="caution">
    <text evidence="7">The sequence shown here is derived from an EMBL/GenBank/DDBJ whole genome shotgun (WGS) entry which is preliminary data.</text>
</comment>
<keyword evidence="8" id="KW-1185">Reference proteome</keyword>
<evidence type="ECO:0000313" key="7">
    <source>
        <dbReference type="EMBL" id="KAL1409459.1"/>
    </source>
</evidence>
<comment type="subcellular location">
    <subcellularLocation>
        <location evidence="1">Nucleus</location>
    </subcellularLocation>
</comment>
<dbReference type="InterPro" id="IPR051187">
    <property type="entry name" value="Pre-mRNA_3'-end_processing_reg"/>
</dbReference>
<organism evidence="7 8">
    <name type="scientific">Vanrija albida</name>
    <dbReference type="NCBI Taxonomy" id="181172"/>
    <lineage>
        <taxon>Eukaryota</taxon>
        <taxon>Fungi</taxon>
        <taxon>Dikarya</taxon>
        <taxon>Basidiomycota</taxon>
        <taxon>Agaricomycotina</taxon>
        <taxon>Tremellomycetes</taxon>
        <taxon>Trichosporonales</taxon>
        <taxon>Trichosporonaceae</taxon>
        <taxon>Vanrija</taxon>
    </lineage>
</organism>
<feature type="region of interest" description="Disordered" evidence="5">
    <location>
        <begin position="152"/>
        <end position="173"/>
    </location>
</feature>
<dbReference type="InterPro" id="IPR007854">
    <property type="entry name" value="Fip1_dom"/>
</dbReference>
<feature type="region of interest" description="Disordered" evidence="5">
    <location>
        <begin position="202"/>
        <end position="224"/>
    </location>
</feature>
<keyword evidence="3" id="KW-0507">mRNA processing</keyword>
<dbReference type="PANTHER" id="PTHR13484">
    <property type="entry name" value="FIP1-LIKE 1 PROTEIN"/>
    <property type="match status" value="1"/>
</dbReference>
<feature type="region of interest" description="Disordered" evidence="5">
    <location>
        <begin position="52"/>
        <end position="84"/>
    </location>
</feature>
<reference evidence="7 8" key="1">
    <citation type="submission" date="2023-08" db="EMBL/GenBank/DDBJ databases">
        <title>Annotated Genome Sequence of Vanrija albida AlHP1.</title>
        <authorList>
            <person name="Herzog R."/>
        </authorList>
    </citation>
    <scope>NUCLEOTIDE SEQUENCE [LARGE SCALE GENOMIC DNA]</scope>
    <source>
        <strain evidence="7 8">AlHP1</strain>
    </source>
</reference>
<feature type="region of interest" description="Disordered" evidence="5">
    <location>
        <begin position="1"/>
        <end position="33"/>
    </location>
</feature>
<dbReference type="Proteomes" id="UP001565368">
    <property type="component" value="Unassembled WGS sequence"/>
</dbReference>
<evidence type="ECO:0000256" key="4">
    <source>
        <dbReference type="ARBA" id="ARBA00023242"/>
    </source>
</evidence>
<feature type="compositionally biased region" description="Low complexity" evidence="5">
    <location>
        <begin position="349"/>
        <end position="365"/>
    </location>
</feature>
<sequence>MDMDDDDSFLYGDQSPTPKPAAELPGKTSNGISDSMAASLAAYGINPSVSVAEEKVVEEVPEDGGVEEEGEDDDDDESDSDDDDIKIVFAGASQHTLDLRKPQQPKSNVIGIGKWAHTSTGATAAAVSPIKSTPTKAAAASGAAAAPDALTDYTPAARPGQATTSAAPQAGSYDGAQSQVIVAGNGPPPTTQLPHSTLAVQTVPSSTAPIDPTNPTGIIPSTGTSVYDVDTAQFEGSGQMWRRPGSDISDWFNYGFDEVTYPKFLKFRQEMEQGARALASLGPMGQITPDVAQMLHVQMAPNPQQLQQMQQMQMMAMQGMDPAAMFAMQNAQNMQGGGMGMGMMGNAMQQQAMQQGLQRPGQQGQVPQVKNEEGGGDGAGESQGEIPQQAQVPPAMLPGRGGHVAARGRGGVPLRGRGGVPVGPRAAVLAGNIPKGPKAGRFKDKDRVAESAAAGTSLDYGDDPYGAGSGPGSHHERSRSASPARSEYRERERRERYEERDHRDDRYEERDRYGERDRDRSERSSSRRDYDDRHEEGSEGEYDERGGGGDRYGERERDRNADDRYGERDDRYGEREDRYGERDDRYGASSDRRSSRRDKRKRDDEGSGTPASGASGKGALGPDGWESGEEEEQRRSTRRRR</sequence>
<evidence type="ECO:0000256" key="3">
    <source>
        <dbReference type="ARBA" id="ARBA00022664"/>
    </source>
</evidence>
<dbReference type="PANTHER" id="PTHR13484:SF0">
    <property type="entry name" value="PRE-MRNA 3'-END-PROCESSING FACTOR FIP1"/>
    <property type="match status" value="1"/>
</dbReference>
<feature type="compositionally biased region" description="Acidic residues" evidence="5">
    <location>
        <begin position="59"/>
        <end position="84"/>
    </location>
</feature>
<feature type="compositionally biased region" description="Gly residues" evidence="5">
    <location>
        <begin position="408"/>
        <end position="421"/>
    </location>
</feature>
<accession>A0ABR3Q407</accession>
<dbReference type="Pfam" id="PF05182">
    <property type="entry name" value="Fip1"/>
    <property type="match status" value="1"/>
</dbReference>
<protein>
    <submittedName>
        <fullName evidence="7">Cleavage polyadenylation factor subunit fip1</fullName>
    </submittedName>
</protein>
<dbReference type="RefSeq" id="XP_069209403.1">
    <property type="nucleotide sequence ID" value="XM_069351985.1"/>
</dbReference>
<keyword evidence="4" id="KW-0539">Nucleus</keyword>
<dbReference type="EMBL" id="JBBXJM010000003">
    <property type="protein sequence ID" value="KAL1409459.1"/>
    <property type="molecule type" value="Genomic_DNA"/>
</dbReference>
<comment type="similarity">
    <text evidence="2">Belongs to the FIP1 family.</text>
</comment>
<feature type="compositionally biased region" description="Basic and acidic residues" evidence="5">
    <location>
        <begin position="486"/>
        <end position="593"/>
    </location>
</feature>